<organism evidence="3 4">
    <name type="scientific">Megamonas hypermegale</name>
    <dbReference type="NCBI Taxonomy" id="158847"/>
    <lineage>
        <taxon>Bacteria</taxon>
        <taxon>Bacillati</taxon>
        <taxon>Bacillota</taxon>
        <taxon>Negativicutes</taxon>
        <taxon>Selenomonadales</taxon>
        <taxon>Selenomonadaceae</taxon>
        <taxon>Megamonas</taxon>
    </lineage>
</organism>
<feature type="transmembrane region" description="Helical" evidence="2">
    <location>
        <begin position="147"/>
        <end position="168"/>
    </location>
</feature>
<evidence type="ECO:0000256" key="2">
    <source>
        <dbReference type="SAM" id="Phobius"/>
    </source>
</evidence>
<protein>
    <submittedName>
        <fullName evidence="3">Zinc ribbon domain-containing protein</fullName>
    </submittedName>
</protein>
<feature type="compositionally biased region" description="Basic and acidic residues" evidence="1">
    <location>
        <begin position="246"/>
        <end position="262"/>
    </location>
</feature>
<dbReference type="EMBL" id="DYVR01000128">
    <property type="protein sequence ID" value="HJF84952.1"/>
    <property type="molecule type" value="Genomic_DNA"/>
</dbReference>
<dbReference type="RefSeq" id="WP_303995116.1">
    <property type="nucleotide sequence ID" value="NZ_DXWG01000001.1"/>
</dbReference>
<feature type="compositionally biased region" description="Polar residues" evidence="1">
    <location>
        <begin position="236"/>
        <end position="245"/>
    </location>
</feature>
<keyword evidence="2" id="KW-1133">Transmembrane helix</keyword>
<dbReference type="AlphaFoldDB" id="A0A921HM32"/>
<feature type="transmembrane region" description="Helical" evidence="2">
    <location>
        <begin position="121"/>
        <end position="141"/>
    </location>
</feature>
<evidence type="ECO:0000313" key="3">
    <source>
        <dbReference type="EMBL" id="HJF84952.1"/>
    </source>
</evidence>
<evidence type="ECO:0000256" key="1">
    <source>
        <dbReference type="SAM" id="MobiDB-lite"/>
    </source>
</evidence>
<reference evidence="3" key="1">
    <citation type="journal article" date="2021" name="PeerJ">
        <title>Extensive microbial diversity within the chicken gut microbiome revealed by metagenomics and culture.</title>
        <authorList>
            <person name="Gilroy R."/>
            <person name="Ravi A."/>
            <person name="Getino M."/>
            <person name="Pursley I."/>
            <person name="Horton D.L."/>
            <person name="Alikhan N.F."/>
            <person name="Baker D."/>
            <person name="Gharbi K."/>
            <person name="Hall N."/>
            <person name="Watson M."/>
            <person name="Adriaenssens E.M."/>
            <person name="Foster-Nyarko E."/>
            <person name="Jarju S."/>
            <person name="Secka A."/>
            <person name="Antonio M."/>
            <person name="Oren A."/>
            <person name="Chaudhuri R.R."/>
            <person name="La Ragione R."/>
            <person name="Hildebrand F."/>
            <person name="Pallen M.J."/>
        </authorList>
    </citation>
    <scope>NUCLEOTIDE SEQUENCE</scope>
    <source>
        <strain evidence="3">7318</strain>
    </source>
</reference>
<keyword evidence="2" id="KW-0472">Membrane</keyword>
<feature type="compositionally biased region" description="Low complexity" evidence="1">
    <location>
        <begin position="51"/>
        <end position="91"/>
    </location>
</feature>
<feature type="region of interest" description="Disordered" evidence="1">
    <location>
        <begin position="31"/>
        <end position="91"/>
    </location>
</feature>
<gene>
    <name evidence="3" type="ORF">K8V65_04765</name>
</gene>
<sequence>MYKLNFKKILAIVMVCVFAFSGIGMAKAKVGGGGMKAPTTTSKSLAPSTQSKSAAPSSEAPKTNAADTNRSNATTNSNTANTNTTNNAATNNAATTNRTNAANQATQQQSGSRWGSALRNIGLFAGGMMLGSMLSSMFGMGGFMGDVLGLIANVVLIGIVVMIIMAVFRKFFGKKNEGNAYASSQYAENNIRCANCGWVSPDRNNPPKFCPECGSRMNGNDNFQQNNYSEYNQYHNEQDAQYQEPSSRRIIDITPPKDKDKF</sequence>
<feature type="compositionally biased region" description="Polar residues" evidence="1">
    <location>
        <begin position="38"/>
        <end position="50"/>
    </location>
</feature>
<feature type="transmembrane region" description="Helical" evidence="2">
    <location>
        <begin position="6"/>
        <end position="26"/>
    </location>
</feature>
<evidence type="ECO:0000313" key="4">
    <source>
        <dbReference type="Proteomes" id="UP000780768"/>
    </source>
</evidence>
<accession>A0A921HM32</accession>
<proteinExistence type="predicted"/>
<name>A0A921HM32_9FIRM</name>
<reference evidence="3" key="2">
    <citation type="submission" date="2021-09" db="EMBL/GenBank/DDBJ databases">
        <authorList>
            <person name="Gilroy R."/>
        </authorList>
    </citation>
    <scope>NUCLEOTIDE SEQUENCE</scope>
    <source>
        <strain evidence="3">7318</strain>
    </source>
</reference>
<dbReference type="Proteomes" id="UP000780768">
    <property type="component" value="Unassembled WGS sequence"/>
</dbReference>
<keyword evidence="2" id="KW-0812">Transmembrane</keyword>
<feature type="region of interest" description="Disordered" evidence="1">
    <location>
        <begin position="236"/>
        <end position="262"/>
    </location>
</feature>
<comment type="caution">
    <text evidence="3">The sequence shown here is derived from an EMBL/GenBank/DDBJ whole genome shotgun (WGS) entry which is preliminary data.</text>
</comment>